<evidence type="ECO:0000313" key="2">
    <source>
        <dbReference type="Proteomes" id="UP001139199"/>
    </source>
</evidence>
<accession>A0A9X1L623</accession>
<name>A0A9X1L623_9FLAO</name>
<dbReference type="RefSeq" id="WP_226544519.1">
    <property type="nucleotide sequence ID" value="NZ_JAJAPW010000008.1"/>
</dbReference>
<comment type="caution">
    <text evidence="1">The sequence shown here is derived from an EMBL/GenBank/DDBJ whole genome shotgun (WGS) entry which is preliminary data.</text>
</comment>
<reference evidence="1" key="1">
    <citation type="submission" date="2021-10" db="EMBL/GenBank/DDBJ databases">
        <title>Tamlana sargassums sp. nov., and Tamlana laminarinivorans sp. nov., two new bacteria isolated from the brown alga.</title>
        <authorList>
            <person name="Li J."/>
        </authorList>
    </citation>
    <scope>NUCLEOTIDE SEQUENCE</scope>
    <source>
        <strain evidence="1">PT2-4</strain>
    </source>
</reference>
<dbReference type="Gene3D" id="2.60.40.10">
    <property type="entry name" value="Immunoglobulins"/>
    <property type="match status" value="1"/>
</dbReference>
<dbReference type="AlphaFoldDB" id="A0A9X1L623"/>
<dbReference type="Pfam" id="PF13585">
    <property type="entry name" value="CHU_C"/>
    <property type="match status" value="1"/>
</dbReference>
<proteinExistence type="predicted"/>
<dbReference type="InterPro" id="IPR013783">
    <property type="entry name" value="Ig-like_fold"/>
</dbReference>
<sequence>MKNLAVTFAFLLTLFFPKLLHGQIIIGKPSLGFTQACASASFNQYNVTFTFSPDSSLLPTNQFILELSDADGDFTNSEVIYTSAENEFTSSPATITFSFPETIAGEAYKIRVKSSSPVATSTSSNSFAAYFKIQDTPFTINNLEETALFCSGGSYLLTIDNPGSDTNDSPLQYPSLTFNWFKATSDTTSEYVSTGLTLEVTEPGIYYAETDYGSCTSNSHSNRVEVIESSSAADAEITSSLGNPFCSGDGETTLSTINASTYQWYKDGELIEEATNQEYLTDEPGTYSVDIDLGGCNTTASITLETLDFSSSINVEEDFTINSGETIEVIITTDADSPVFQWYLDDVLLSSETSNTLNVAQTGTYIVNVTETIGCEASQSFQFVVTDPFPSVENIPNVISPNNDGVNDTWVIPQKYVSGTNTEIKILTAQGKIVYQTNDYLNNWPETEINFTSINPVYYYIITNDSETKKGSITVIK</sequence>
<gene>
    <name evidence="1" type="ORF">LG649_14375</name>
</gene>
<keyword evidence="2" id="KW-1185">Reference proteome</keyword>
<dbReference type="Proteomes" id="UP001139199">
    <property type="component" value="Unassembled WGS sequence"/>
</dbReference>
<dbReference type="EMBL" id="JAJAPW010000008">
    <property type="protein sequence ID" value="MCB4800036.1"/>
    <property type="molecule type" value="Genomic_DNA"/>
</dbReference>
<evidence type="ECO:0000313" key="1">
    <source>
        <dbReference type="EMBL" id="MCB4800036.1"/>
    </source>
</evidence>
<protein>
    <submittedName>
        <fullName evidence="1">Gliding motility-associated C-terminal domain-containing protein</fullName>
    </submittedName>
</protein>
<organism evidence="1 2">
    <name type="scientific">Neotamlana laminarinivorans</name>
    <dbReference type="NCBI Taxonomy" id="2883124"/>
    <lineage>
        <taxon>Bacteria</taxon>
        <taxon>Pseudomonadati</taxon>
        <taxon>Bacteroidota</taxon>
        <taxon>Flavobacteriia</taxon>
        <taxon>Flavobacteriales</taxon>
        <taxon>Flavobacteriaceae</taxon>
        <taxon>Neotamlana</taxon>
    </lineage>
</organism>